<evidence type="ECO:0000313" key="4">
    <source>
        <dbReference type="Proteomes" id="UP000626092"/>
    </source>
</evidence>
<feature type="region of interest" description="Disordered" evidence="2">
    <location>
        <begin position="32"/>
        <end position="78"/>
    </location>
</feature>
<proteinExistence type="inferred from homology"/>
<keyword evidence="4" id="KW-1185">Reference proteome</keyword>
<dbReference type="Gene3D" id="3.30.200.20">
    <property type="entry name" value="Phosphorylase Kinase, domain 1"/>
    <property type="match status" value="1"/>
</dbReference>
<dbReference type="PANTHER" id="PTHR45863:SF15">
    <property type="entry name" value="SERINE_THREONINE-PROTEIN KINASE BSK2"/>
    <property type="match status" value="1"/>
</dbReference>
<sequence>MSRSPLPLLPTLTGPTLPASVELMIQRICRRATPRAARRRSTAGARKARTQGTGNLSPSKRSAVSISPSPVGSPQCLQDSEESEHVSKAFCPRSPIAKHTLFSACRENSSLLAQCDLEFRKTFLILNYTGSCFFVCRRKLEEHMKVDDIMMLKDLPMRDFETKVWDAIGKDFINKEDRIQVGVGNVRHKRLVNLIGCCAEGDECLLVAKYMPHDTLSKHLFHCWELLCEESGGPDGLRIYLAFCIQDNDSAEDETNHDSKSEMNCIKSFKAFCLLNAC</sequence>
<feature type="compositionally biased region" description="Polar residues" evidence="2">
    <location>
        <begin position="51"/>
        <end position="78"/>
    </location>
</feature>
<accession>A0A834HJF4</accession>
<evidence type="ECO:0000313" key="3">
    <source>
        <dbReference type="EMBL" id="KAF7154457.1"/>
    </source>
</evidence>
<dbReference type="OrthoDB" id="1658634at2759"/>
<dbReference type="InterPro" id="IPR011009">
    <property type="entry name" value="Kinase-like_dom_sf"/>
</dbReference>
<comment type="similarity">
    <text evidence="1">Belongs to the protein kinase superfamily. Ser/Thr protein kinase family.</text>
</comment>
<dbReference type="GO" id="GO:0004672">
    <property type="term" value="F:protein kinase activity"/>
    <property type="evidence" value="ECO:0007669"/>
    <property type="project" value="InterPro"/>
</dbReference>
<name>A0A834HJF4_RHOSS</name>
<dbReference type="GO" id="GO:0012505">
    <property type="term" value="C:endomembrane system"/>
    <property type="evidence" value="ECO:0007669"/>
    <property type="project" value="UniProtKB-SubCell"/>
</dbReference>
<feature type="compositionally biased region" description="Basic residues" evidence="2">
    <location>
        <begin position="32"/>
        <end position="49"/>
    </location>
</feature>
<dbReference type="GO" id="GO:0005524">
    <property type="term" value="F:ATP binding"/>
    <property type="evidence" value="ECO:0007669"/>
    <property type="project" value="UniProtKB-KW"/>
</dbReference>
<evidence type="ECO:0000256" key="1">
    <source>
        <dbReference type="ARBA" id="ARBA00008684"/>
    </source>
</evidence>
<dbReference type="InterPro" id="IPR045845">
    <property type="entry name" value="BSK"/>
</dbReference>
<gene>
    <name evidence="3" type="ORF">RHSIM_Rhsim01G0146500</name>
</gene>
<protein>
    <submittedName>
        <fullName evidence="3">Uncharacterized protein</fullName>
    </submittedName>
</protein>
<reference evidence="3" key="1">
    <citation type="submission" date="2019-11" db="EMBL/GenBank/DDBJ databases">
        <authorList>
            <person name="Liu Y."/>
            <person name="Hou J."/>
            <person name="Li T.-Q."/>
            <person name="Guan C.-H."/>
            <person name="Wu X."/>
            <person name="Wu H.-Z."/>
            <person name="Ling F."/>
            <person name="Zhang R."/>
            <person name="Shi X.-G."/>
            <person name="Ren J.-P."/>
            <person name="Chen E.-F."/>
            <person name="Sun J.-M."/>
        </authorList>
    </citation>
    <scope>NUCLEOTIDE SEQUENCE</scope>
    <source>
        <strain evidence="3">Adult_tree_wgs_1</strain>
        <tissue evidence="3">Leaves</tissue>
    </source>
</reference>
<dbReference type="GO" id="GO:0009742">
    <property type="term" value="P:brassinosteroid mediated signaling pathway"/>
    <property type="evidence" value="ECO:0007669"/>
    <property type="project" value="InterPro"/>
</dbReference>
<dbReference type="AlphaFoldDB" id="A0A834HJF4"/>
<evidence type="ECO:0000256" key="2">
    <source>
        <dbReference type="SAM" id="MobiDB-lite"/>
    </source>
</evidence>
<dbReference type="Proteomes" id="UP000626092">
    <property type="component" value="Unassembled WGS sequence"/>
</dbReference>
<comment type="caution">
    <text evidence="3">The sequence shown here is derived from an EMBL/GenBank/DDBJ whole genome shotgun (WGS) entry which is preliminary data.</text>
</comment>
<dbReference type="EMBL" id="WJXA01000001">
    <property type="protein sequence ID" value="KAF7154457.1"/>
    <property type="molecule type" value="Genomic_DNA"/>
</dbReference>
<dbReference type="SUPFAM" id="SSF56112">
    <property type="entry name" value="Protein kinase-like (PK-like)"/>
    <property type="match status" value="1"/>
</dbReference>
<dbReference type="PANTHER" id="PTHR45863">
    <property type="entry name" value="SERINE/THREONINE-PROTEIN KINASE BSK5"/>
    <property type="match status" value="1"/>
</dbReference>
<organism evidence="3 4">
    <name type="scientific">Rhododendron simsii</name>
    <name type="common">Sims's rhododendron</name>
    <dbReference type="NCBI Taxonomy" id="118357"/>
    <lineage>
        <taxon>Eukaryota</taxon>
        <taxon>Viridiplantae</taxon>
        <taxon>Streptophyta</taxon>
        <taxon>Embryophyta</taxon>
        <taxon>Tracheophyta</taxon>
        <taxon>Spermatophyta</taxon>
        <taxon>Magnoliopsida</taxon>
        <taxon>eudicotyledons</taxon>
        <taxon>Gunneridae</taxon>
        <taxon>Pentapetalae</taxon>
        <taxon>asterids</taxon>
        <taxon>Ericales</taxon>
        <taxon>Ericaceae</taxon>
        <taxon>Ericoideae</taxon>
        <taxon>Rhodoreae</taxon>
        <taxon>Rhododendron</taxon>
    </lineage>
</organism>